<reference evidence="1" key="1">
    <citation type="journal article" date="2015" name="Nature">
        <title>Complex archaea that bridge the gap between prokaryotes and eukaryotes.</title>
        <authorList>
            <person name="Spang A."/>
            <person name="Saw J.H."/>
            <person name="Jorgensen S.L."/>
            <person name="Zaremba-Niedzwiedzka K."/>
            <person name="Martijn J."/>
            <person name="Lind A.E."/>
            <person name="van Eijk R."/>
            <person name="Schleper C."/>
            <person name="Guy L."/>
            <person name="Ettema T.J."/>
        </authorList>
    </citation>
    <scope>NUCLEOTIDE SEQUENCE</scope>
</reference>
<dbReference type="EMBL" id="LAZR01023209">
    <property type="protein sequence ID" value="KKL79307.1"/>
    <property type="molecule type" value="Genomic_DNA"/>
</dbReference>
<name>A0A0F9HW49_9ZZZZ</name>
<feature type="non-terminal residue" evidence="1">
    <location>
        <position position="1"/>
    </location>
</feature>
<comment type="caution">
    <text evidence="1">The sequence shown here is derived from an EMBL/GenBank/DDBJ whole genome shotgun (WGS) entry which is preliminary data.</text>
</comment>
<accession>A0A0F9HW49</accession>
<gene>
    <name evidence="1" type="ORF">LCGC14_2016120</name>
</gene>
<sequence>PAAPAANKAKLYAVDKSGMTVMAAVDAEGLESLLRPQVYVVKPGNEGVTSSIALQDDDHLLFAIGANEQWVFEFFIIWRASAAADITFSITVPSGSGDFNVGRQAGTASAEPIYTSTGLGGPIDVHADAFARRATHIFGVANNGATPGNVVLQWAQRVSDGTTTFIFANSWLRATRVS</sequence>
<protein>
    <submittedName>
        <fullName evidence="1">Uncharacterized protein</fullName>
    </submittedName>
</protein>
<dbReference type="AlphaFoldDB" id="A0A0F9HW49"/>
<organism evidence="1">
    <name type="scientific">marine sediment metagenome</name>
    <dbReference type="NCBI Taxonomy" id="412755"/>
    <lineage>
        <taxon>unclassified sequences</taxon>
        <taxon>metagenomes</taxon>
        <taxon>ecological metagenomes</taxon>
    </lineage>
</organism>
<evidence type="ECO:0000313" key="1">
    <source>
        <dbReference type="EMBL" id="KKL79307.1"/>
    </source>
</evidence>
<proteinExistence type="predicted"/>